<keyword evidence="4" id="KW-1185">Reference proteome</keyword>
<comment type="caution">
    <text evidence="3">The sequence shown here is derived from an EMBL/GenBank/DDBJ whole genome shotgun (WGS) entry which is preliminary data.</text>
</comment>
<keyword evidence="2" id="KW-1133">Transmembrane helix</keyword>
<feature type="region of interest" description="Disordered" evidence="1">
    <location>
        <begin position="1"/>
        <end position="84"/>
    </location>
</feature>
<evidence type="ECO:0000256" key="2">
    <source>
        <dbReference type="SAM" id="Phobius"/>
    </source>
</evidence>
<keyword evidence="2" id="KW-0472">Membrane</keyword>
<dbReference type="AlphaFoldDB" id="A0AAN9B0F8"/>
<reference evidence="3 4" key="1">
    <citation type="submission" date="2024-02" db="EMBL/GenBank/DDBJ databases">
        <title>Chromosome-scale genome assembly of the rough periwinkle Littorina saxatilis.</title>
        <authorList>
            <person name="De Jode A."/>
            <person name="Faria R."/>
            <person name="Formenti G."/>
            <person name="Sims Y."/>
            <person name="Smith T.P."/>
            <person name="Tracey A."/>
            <person name="Wood J.M.D."/>
            <person name="Zagrodzka Z.B."/>
            <person name="Johannesson K."/>
            <person name="Butlin R.K."/>
            <person name="Leder E.H."/>
        </authorList>
    </citation>
    <scope>NUCLEOTIDE SEQUENCE [LARGE SCALE GENOMIC DNA]</scope>
    <source>
        <strain evidence="3">Snail1</strain>
        <tissue evidence="3">Muscle</tissue>
    </source>
</reference>
<name>A0AAN9B0F8_9CAEN</name>
<dbReference type="Proteomes" id="UP001374579">
    <property type="component" value="Unassembled WGS sequence"/>
</dbReference>
<dbReference type="EMBL" id="JBAMIC010000018">
    <property type="protein sequence ID" value="KAK7095499.1"/>
    <property type="molecule type" value="Genomic_DNA"/>
</dbReference>
<protein>
    <submittedName>
        <fullName evidence="3">Uncharacterized protein</fullName>
    </submittedName>
</protein>
<evidence type="ECO:0000256" key="1">
    <source>
        <dbReference type="SAM" id="MobiDB-lite"/>
    </source>
</evidence>
<feature type="compositionally biased region" description="Polar residues" evidence="1">
    <location>
        <begin position="1"/>
        <end position="19"/>
    </location>
</feature>
<proteinExistence type="predicted"/>
<feature type="compositionally biased region" description="Low complexity" evidence="1">
    <location>
        <begin position="20"/>
        <end position="32"/>
    </location>
</feature>
<feature type="region of interest" description="Disordered" evidence="1">
    <location>
        <begin position="117"/>
        <end position="141"/>
    </location>
</feature>
<accession>A0AAN9B0F8</accession>
<feature type="transmembrane region" description="Helical" evidence="2">
    <location>
        <begin position="212"/>
        <end position="236"/>
    </location>
</feature>
<sequence length="249" mass="26246">MITNHETATSPSTMSTNRPSSLTTQEVTSTTTADLATDVSAGSASTTHLSSPKPDSSTADVTTAGSMTSLETSTTQETDSSTADMTTAGSMISREMSTSQETDSSKADVATAGSMISRETSTAQTTHASSTQTRNPSTTGNLRVALPTKRSRSCQCVLSVPSNTTERTVTAVVKNMTDIRQSLLVNKTQTGKTIRKKTSAGDERTSAKIGGFAAVVFLASVCIFLFSFDFLALIGYCRTYLKRRKATSP</sequence>
<feature type="compositionally biased region" description="Polar residues" evidence="1">
    <location>
        <begin position="40"/>
        <end position="65"/>
    </location>
</feature>
<organism evidence="3 4">
    <name type="scientific">Littorina saxatilis</name>
    <dbReference type="NCBI Taxonomy" id="31220"/>
    <lineage>
        <taxon>Eukaryota</taxon>
        <taxon>Metazoa</taxon>
        <taxon>Spiralia</taxon>
        <taxon>Lophotrochozoa</taxon>
        <taxon>Mollusca</taxon>
        <taxon>Gastropoda</taxon>
        <taxon>Caenogastropoda</taxon>
        <taxon>Littorinimorpha</taxon>
        <taxon>Littorinoidea</taxon>
        <taxon>Littorinidae</taxon>
        <taxon>Littorina</taxon>
    </lineage>
</organism>
<evidence type="ECO:0000313" key="4">
    <source>
        <dbReference type="Proteomes" id="UP001374579"/>
    </source>
</evidence>
<evidence type="ECO:0000313" key="3">
    <source>
        <dbReference type="EMBL" id="KAK7095499.1"/>
    </source>
</evidence>
<keyword evidence="2" id="KW-0812">Transmembrane</keyword>
<feature type="compositionally biased region" description="Low complexity" evidence="1">
    <location>
        <begin position="66"/>
        <end position="82"/>
    </location>
</feature>
<feature type="compositionally biased region" description="Low complexity" evidence="1">
    <location>
        <begin position="120"/>
        <end position="133"/>
    </location>
</feature>
<gene>
    <name evidence="3" type="ORF">V1264_006896</name>
</gene>